<organism evidence="1 2">
    <name type="scientific">Mucuna pruriens</name>
    <name type="common">Velvet bean</name>
    <name type="synonym">Dolichos pruriens</name>
    <dbReference type="NCBI Taxonomy" id="157652"/>
    <lineage>
        <taxon>Eukaryota</taxon>
        <taxon>Viridiplantae</taxon>
        <taxon>Streptophyta</taxon>
        <taxon>Embryophyta</taxon>
        <taxon>Tracheophyta</taxon>
        <taxon>Spermatophyta</taxon>
        <taxon>Magnoliopsida</taxon>
        <taxon>eudicotyledons</taxon>
        <taxon>Gunneridae</taxon>
        <taxon>Pentapetalae</taxon>
        <taxon>rosids</taxon>
        <taxon>fabids</taxon>
        <taxon>Fabales</taxon>
        <taxon>Fabaceae</taxon>
        <taxon>Papilionoideae</taxon>
        <taxon>50 kb inversion clade</taxon>
        <taxon>NPAAA clade</taxon>
        <taxon>indigoferoid/millettioid clade</taxon>
        <taxon>Phaseoleae</taxon>
        <taxon>Mucuna</taxon>
    </lineage>
</organism>
<evidence type="ECO:0000313" key="2">
    <source>
        <dbReference type="Proteomes" id="UP000257109"/>
    </source>
</evidence>
<protein>
    <submittedName>
        <fullName evidence="1">Uncharacterized protein</fullName>
    </submittedName>
</protein>
<accession>A0A371H9P0</accession>
<gene>
    <name evidence="1" type="ORF">CR513_17422</name>
</gene>
<sequence length="204" mass="23915">MTRKRNFDSLHPFDPEIEKTLNRIRKSNNMHVGHSSDSRSSIPEIDNFEIKPNFSNNPLYESDPMENNNKTLKELATSDVLYQPWCIQMLTWSRQRLSRFGLGRLERNGVRLTRFRIGRDGTYAPIQPEILTTTVERLSTTILRIYMTATSSVGREYRTRLPRRLLVEGWQWCTSDGQTLRFPSTRVRRLYQAITSDSFQLPKS</sequence>
<feature type="non-terminal residue" evidence="1">
    <location>
        <position position="1"/>
    </location>
</feature>
<dbReference type="Proteomes" id="UP000257109">
    <property type="component" value="Unassembled WGS sequence"/>
</dbReference>
<evidence type="ECO:0000313" key="1">
    <source>
        <dbReference type="EMBL" id="RDX99518.1"/>
    </source>
</evidence>
<name>A0A371H9P0_MUCPR</name>
<dbReference type="AlphaFoldDB" id="A0A371H9P0"/>
<dbReference type="EMBL" id="QJKJ01003210">
    <property type="protein sequence ID" value="RDX99518.1"/>
    <property type="molecule type" value="Genomic_DNA"/>
</dbReference>
<comment type="caution">
    <text evidence="1">The sequence shown here is derived from an EMBL/GenBank/DDBJ whole genome shotgun (WGS) entry which is preliminary data.</text>
</comment>
<reference evidence="1" key="1">
    <citation type="submission" date="2018-05" db="EMBL/GenBank/DDBJ databases">
        <title>Draft genome of Mucuna pruriens seed.</title>
        <authorList>
            <person name="Nnadi N.E."/>
            <person name="Vos R."/>
            <person name="Hasami M.H."/>
            <person name="Devisetty U.K."/>
            <person name="Aguiy J.C."/>
        </authorList>
    </citation>
    <scope>NUCLEOTIDE SEQUENCE [LARGE SCALE GENOMIC DNA]</scope>
    <source>
        <strain evidence="1">JCA_2017</strain>
    </source>
</reference>
<proteinExistence type="predicted"/>
<keyword evidence="2" id="KW-1185">Reference proteome</keyword>